<protein>
    <recommendedName>
        <fullName evidence="2">Myb-like domain-containing protein</fullName>
    </recommendedName>
</protein>
<dbReference type="Proteomes" id="UP000032141">
    <property type="component" value="Chromosome C2"/>
</dbReference>
<dbReference type="InterPro" id="IPR001005">
    <property type="entry name" value="SANT/Myb"/>
</dbReference>
<evidence type="ECO:0000313" key="3">
    <source>
        <dbReference type="EnsemblPlants" id="Bo2g156040.1"/>
    </source>
</evidence>
<keyword evidence="4" id="KW-1185">Reference proteome</keyword>
<dbReference type="GeneID" id="106324488"/>
<feature type="compositionally biased region" description="Polar residues" evidence="1">
    <location>
        <begin position="43"/>
        <end position="53"/>
    </location>
</feature>
<organism evidence="3 4">
    <name type="scientific">Brassica oleracea var. oleracea</name>
    <dbReference type="NCBI Taxonomy" id="109376"/>
    <lineage>
        <taxon>Eukaryota</taxon>
        <taxon>Viridiplantae</taxon>
        <taxon>Streptophyta</taxon>
        <taxon>Embryophyta</taxon>
        <taxon>Tracheophyta</taxon>
        <taxon>Spermatophyta</taxon>
        <taxon>Magnoliopsida</taxon>
        <taxon>eudicotyledons</taxon>
        <taxon>Gunneridae</taxon>
        <taxon>Pentapetalae</taxon>
        <taxon>rosids</taxon>
        <taxon>malvids</taxon>
        <taxon>Brassicales</taxon>
        <taxon>Brassicaceae</taxon>
        <taxon>Brassiceae</taxon>
        <taxon>Brassica</taxon>
    </lineage>
</organism>
<dbReference type="PANTHER" id="PTHR45023:SF4">
    <property type="entry name" value="GLYCINE-RICH PROTEIN-RELATED"/>
    <property type="match status" value="1"/>
</dbReference>
<proteinExistence type="predicted"/>
<feature type="region of interest" description="Disordered" evidence="1">
    <location>
        <begin position="37"/>
        <end position="63"/>
    </location>
</feature>
<evidence type="ECO:0000256" key="1">
    <source>
        <dbReference type="SAM" id="MobiDB-lite"/>
    </source>
</evidence>
<evidence type="ECO:0000259" key="2">
    <source>
        <dbReference type="PROSITE" id="PS50090"/>
    </source>
</evidence>
<dbReference type="PANTHER" id="PTHR45023">
    <property type="match status" value="1"/>
</dbReference>
<name>A0A0D3AXG8_BRAOL</name>
<sequence>MDSLPYRQTPKFVELLTNQQNIVFGLSKDSLDLSSSQVPLFGSQPSEDSNFGDSTPAGRRERRKWTPGDDVLLISSWLNTSKDPVVSNEQKSGAFWKSVATYFAASPKVQGCEVREATHCKNRWQKINDLVNKFCGAYEAASGERSSGQNENDILKLAHEIFFNNHKKKFNLEHAWKELRNDQKWCELYTCKAGGSGKRRKLDDGEHSSTSHAFETMNDEADEVATRPPGVKISKGLAKQKGLAKNNAETEYQRMWNIKKEDMAMRDRLLKMKLLDNLLAKTEPLAEDEAALKLKLITELMSKSLMHLSLCI</sequence>
<reference evidence="3" key="2">
    <citation type="submission" date="2015-03" db="UniProtKB">
        <authorList>
            <consortium name="EnsemblPlants"/>
        </authorList>
    </citation>
    <scope>IDENTIFICATION</scope>
</reference>
<dbReference type="EnsemblPlants" id="Bo2g156040.1">
    <property type="protein sequence ID" value="Bo2g156040.1"/>
    <property type="gene ID" value="Bo2g156040"/>
</dbReference>
<dbReference type="HOGENOM" id="CLU_012390_0_0_1"/>
<dbReference type="AlphaFoldDB" id="A0A0D3AXG8"/>
<reference evidence="3 4" key="1">
    <citation type="journal article" date="2014" name="Genome Biol.">
        <title>Transcriptome and methylome profiling reveals relics of genome dominance in the mesopolyploid Brassica oleracea.</title>
        <authorList>
            <person name="Parkin I.A."/>
            <person name="Koh C."/>
            <person name="Tang H."/>
            <person name="Robinson S.J."/>
            <person name="Kagale S."/>
            <person name="Clarke W.E."/>
            <person name="Town C.D."/>
            <person name="Nixon J."/>
            <person name="Krishnakumar V."/>
            <person name="Bidwell S.L."/>
            <person name="Denoeud F."/>
            <person name="Belcram H."/>
            <person name="Links M.G."/>
            <person name="Just J."/>
            <person name="Clarke C."/>
            <person name="Bender T."/>
            <person name="Huebert T."/>
            <person name="Mason A.S."/>
            <person name="Pires J.C."/>
            <person name="Barker G."/>
            <person name="Moore J."/>
            <person name="Walley P.G."/>
            <person name="Manoli S."/>
            <person name="Batley J."/>
            <person name="Edwards D."/>
            <person name="Nelson M.N."/>
            <person name="Wang X."/>
            <person name="Paterson A.H."/>
            <person name="King G."/>
            <person name="Bancroft I."/>
            <person name="Chalhoub B."/>
            <person name="Sharpe A.G."/>
        </authorList>
    </citation>
    <scope>NUCLEOTIDE SEQUENCE</scope>
    <source>
        <strain evidence="3 4">cv. TO1000</strain>
    </source>
</reference>
<dbReference type="KEGG" id="boe:106324488"/>
<accession>A0A0D3AXG8</accession>
<feature type="domain" description="Myb-like" evidence="2">
    <location>
        <begin position="57"/>
        <end position="128"/>
    </location>
</feature>
<dbReference type="Gramene" id="Bo2g156040.1">
    <property type="protein sequence ID" value="Bo2g156040.1"/>
    <property type="gene ID" value="Bo2g156040"/>
</dbReference>
<evidence type="ECO:0000313" key="4">
    <source>
        <dbReference type="Proteomes" id="UP000032141"/>
    </source>
</evidence>
<dbReference type="RefSeq" id="XP_013617905.1">
    <property type="nucleotide sequence ID" value="XM_013762451.1"/>
</dbReference>
<dbReference type="PROSITE" id="PS50090">
    <property type="entry name" value="MYB_LIKE"/>
    <property type="match status" value="1"/>
</dbReference>